<dbReference type="InterPro" id="IPR025851">
    <property type="entry name" value="SUKH-4"/>
</dbReference>
<comment type="caution">
    <text evidence="1">The sequence shown here is derived from an EMBL/GenBank/DDBJ whole genome shotgun (WGS) entry which is preliminary data.</text>
</comment>
<dbReference type="Proteomes" id="UP001597286">
    <property type="component" value="Unassembled WGS sequence"/>
</dbReference>
<keyword evidence="2" id="KW-1185">Reference proteome</keyword>
<reference evidence="2" key="1">
    <citation type="journal article" date="2019" name="Int. J. Syst. Evol. Microbiol.">
        <title>The Global Catalogue of Microorganisms (GCM) 10K type strain sequencing project: providing services to taxonomists for standard genome sequencing and annotation.</title>
        <authorList>
            <consortium name="The Broad Institute Genomics Platform"/>
            <consortium name="The Broad Institute Genome Sequencing Center for Infectious Disease"/>
            <person name="Wu L."/>
            <person name="Ma J."/>
        </authorList>
    </citation>
    <scope>NUCLEOTIDE SEQUENCE [LARGE SCALE GENOMIC DNA]</scope>
    <source>
        <strain evidence="2">DT72</strain>
    </source>
</reference>
<sequence length="159" mass="17281">MSSADSPFGVRLHPTTAVAPPAGTSRPAVVIGTIHDGEFQIVEFEDDATTAVFDASTGVTHPLNRDRARLEGFLDALADHLRSGTDDPGPTVMTAEQAAERLAAFRAGRITPGRKPTPEVSDRERAAELRRRLTRIDPVALHPDSWWHLTLEQIDDGIL</sequence>
<evidence type="ECO:0000313" key="2">
    <source>
        <dbReference type="Proteomes" id="UP001597286"/>
    </source>
</evidence>
<evidence type="ECO:0000313" key="1">
    <source>
        <dbReference type="EMBL" id="MFD1815476.1"/>
    </source>
</evidence>
<proteinExistence type="predicted"/>
<dbReference type="EMBL" id="JBHUFB010000020">
    <property type="protein sequence ID" value="MFD1815476.1"/>
    <property type="molecule type" value="Genomic_DNA"/>
</dbReference>
<name>A0ABW4PBX8_9NOCA</name>
<dbReference type="RefSeq" id="WP_378487900.1">
    <property type="nucleotide sequence ID" value="NZ_JBHUFB010000020.1"/>
</dbReference>
<dbReference type="Pfam" id="PF14435">
    <property type="entry name" value="SUKH-4"/>
    <property type="match status" value="1"/>
</dbReference>
<accession>A0ABW4PBX8</accession>
<gene>
    <name evidence="1" type="ORF">ACFSJG_24925</name>
</gene>
<protein>
    <submittedName>
        <fullName evidence="1">SUKH-4 family immunity protein</fullName>
    </submittedName>
</protein>
<organism evidence="1 2">
    <name type="scientific">Rhodococcus gannanensis</name>
    <dbReference type="NCBI Taxonomy" id="1960308"/>
    <lineage>
        <taxon>Bacteria</taxon>
        <taxon>Bacillati</taxon>
        <taxon>Actinomycetota</taxon>
        <taxon>Actinomycetes</taxon>
        <taxon>Mycobacteriales</taxon>
        <taxon>Nocardiaceae</taxon>
        <taxon>Rhodococcus</taxon>
    </lineage>
</organism>